<name>A0AAE0ARZ0_9ROSI</name>
<organism evidence="5 6">
    <name type="scientific">Dipteronia sinensis</name>
    <dbReference type="NCBI Taxonomy" id="43782"/>
    <lineage>
        <taxon>Eukaryota</taxon>
        <taxon>Viridiplantae</taxon>
        <taxon>Streptophyta</taxon>
        <taxon>Embryophyta</taxon>
        <taxon>Tracheophyta</taxon>
        <taxon>Spermatophyta</taxon>
        <taxon>Magnoliopsida</taxon>
        <taxon>eudicotyledons</taxon>
        <taxon>Gunneridae</taxon>
        <taxon>Pentapetalae</taxon>
        <taxon>rosids</taxon>
        <taxon>malvids</taxon>
        <taxon>Sapindales</taxon>
        <taxon>Sapindaceae</taxon>
        <taxon>Hippocastanoideae</taxon>
        <taxon>Acereae</taxon>
        <taxon>Dipteronia</taxon>
    </lineage>
</organism>
<evidence type="ECO:0000313" key="5">
    <source>
        <dbReference type="EMBL" id="KAK3222514.1"/>
    </source>
</evidence>
<gene>
    <name evidence="5" type="ORF">Dsin_009539</name>
</gene>
<evidence type="ECO:0000256" key="1">
    <source>
        <dbReference type="ARBA" id="ARBA00007447"/>
    </source>
</evidence>
<dbReference type="EMBL" id="JANJYJ010000003">
    <property type="protein sequence ID" value="KAK3222514.1"/>
    <property type="molecule type" value="Genomic_DNA"/>
</dbReference>
<dbReference type="PROSITE" id="PS51767">
    <property type="entry name" value="PEPTIDASE_A1"/>
    <property type="match status" value="1"/>
</dbReference>
<dbReference type="InterPro" id="IPR021109">
    <property type="entry name" value="Peptidase_aspartic_dom_sf"/>
</dbReference>
<dbReference type="InterPro" id="IPR032861">
    <property type="entry name" value="TAXi_N"/>
</dbReference>
<comment type="similarity">
    <text evidence="1">Belongs to the peptidase A1 family.</text>
</comment>
<evidence type="ECO:0000259" key="4">
    <source>
        <dbReference type="PROSITE" id="PS51767"/>
    </source>
</evidence>
<dbReference type="GO" id="GO:0006508">
    <property type="term" value="P:proteolysis"/>
    <property type="evidence" value="ECO:0007669"/>
    <property type="project" value="InterPro"/>
</dbReference>
<dbReference type="AlphaFoldDB" id="A0AAE0ARZ0"/>
<dbReference type="SUPFAM" id="SSF50630">
    <property type="entry name" value="Acid proteases"/>
    <property type="match status" value="1"/>
</dbReference>
<feature type="active site" evidence="2">
    <location>
        <position position="339"/>
    </location>
</feature>
<dbReference type="Pfam" id="PF14543">
    <property type="entry name" value="TAXi_N"/>
    <property type="match status" value="1"/>
</dbReference>
<feature type="active site" evidence="2">
    <location>
        <position position="134"/>
    </location>
</feature>
<evidence type="ECO:0000313" key="6">
    <source>
        <dbReference type="Proteomes" id="UP001281410"/>
    </source>
</evidence>
<evidence type="ECO:0000256" key="2">
    <source>
        <dbReference type="PIRSR" id="PIRSR601461-1"/>
    </source>
</evidence>
<keyword evidence="3" id="KW-0732">Signal</keyword>
<feature type="domain" description="Peptidase A1" evidence="4">
    <location>
        <begin position="116"/>
        <end position="453"/>
    </location>
</feature>
<sequence length="457" mass="49214">MFPSPSLPLLVLACTIALSTSYPDSIFGSKTETANTSQSHKFFQNHNHTKLELVHRDRIPSSTKFHNHSHRFLARIQRDIKRVAAVTHRISSAKSYEVENLGTDLVSGYSLGFSDYFVRVGVGSPPTYQYLAIDTGSDIIWVQCQPCKRCYKQSDPIFNPATSASYTVVLCGSPACDALLVNDRHCHVDKCGYEVNYADGSYTKGTLMLETLTFGQTGILNMAMGCGHNNQGSFKVIAGLLGLGSGRMSFVNQIPETGGAFSYCLPSYDSISPGWLTFGRGPGGAFPVGAVWAPLVHNPRAPNFYYVGLSGLGVGGVRVPISEDIFRLTQSGYGGVIIDTGSAVTRLPTVAYEALRDAFTAKTSGIRAPSVSIFDTCYHQYNDNFQFPSISFYFSGGPILTLASYGFLIPVDGEEIVCFAFAPSASGLSIIGSVQQSGIQISIDEARGYIGFGPNGC</sequence>
<dbReference type="Gene3D" id="2.40.70.10">
    <property type="entry name" value="Acid Proteases"/>
    <property type="match status" value="2"/>
</dbReference>
<comment type="caution">
    <text evidence="5">The sequence shown here is derived from an EMBL/GenBank/DDBJ whole genome shotgun (WGS) entry which is preliminary data.</text>
</comment>
<feature type="signal peptide" evidence="3">
    <location>
        <begin position="1"/>
        <end position="21"/>
    </location>
</feature>
<dbReference type="InterPro" id="IPR032799">
    <property type="entry name" value="TAXi_C"/>
</dbReference>
<evidence type="ECO:0000256" key="3">
    <source>
        <dbReference type="SAM" id="SignalP"/>
    </source>
</evidence>
<dbReference type="Proteomes" id="UP001281410">
    <property type="component" value="Unassembled WGS sequence"/>
</dbReference>
<keyword evidence="6" id="KW-1185">Reference proteome</keyword>
<protein>
    <recommendedName>
        <fullName evidence="4">Peptidase A1 domain-containing protein</fullName>
    </recommendedName>
</protein>
<dbReference type="Pfam" id="PF14541">
    <property type="entry name" value="TAXi_C"/>
    <property type="match status" value="1"/>
</dbReference>
<feature type="chain" id="PRO_5041921077" description="Peptidase A1 domain-containing protein" evidence="3">
    <location>
        <begin position="22"/>
        <end position="457"/>
    </location>
</feature>
<dbReference type="PANTHER" id="PTHR13683:SF265">
    <property type="entry name" value="PROTEIN ASPARTIC PROTEASE IN GUARD CELL 2"/>
    <property type="match status" value="1"/>
</dbReference>
<dbReference type="FunFam" id="2.40.70.10:FF:000031">
    <property type="entry name" value="Aspartyl protease AED1"/>
    <property type="match status" value="1"/>
</dbReference>
<accession>A0AAE0ARZ0</accession>
<dbReference type="PANTHER" id="PTHR13683">
    <property type="entry name" value="ASPARTYL PROTEASES"/>
    <property type="match status" value="1"/>
</dbReference>
<dbReference type="InterPro" id="IPR001461">
    <property type="entry name" value="Aspartic_peptidase_A1"/>
</dbReference>
<reference evidence="5" key="1">
    <citation type="journal article" date="2023" name="Plant J.">
        <title>Genome sequences and population genomics provide insights into the demographic history, inbreeding, and mutation load of two 'living fossil' tree species of Dipteronia.</title>
        <authorList>
            <person name="Feng Y."/>
            <person name="Comes H.P."/>
            <person name="Chen J."/>
            <person name="Zhu S."/>
            <person name="Lu R."/>
            <person name="Zhang X."/>
            <person name="Li P."/>
            <person name="Qiu J."/>
            <person name="Olsen K.M."/>
            <person name="Qiu Y."/>
        </authorList>
    </citation>
    <scope>NUCLEOTIDE SEQUENCE</scope>
    <source>
        <strain evidence="5">NBL</strain>
    </source>
</reference>
<proteinExistence type="inferred from homology"/>
<dbReference type="InterPro" id="IPR033121">
    <property type="entry name" value="PEPTIDASE_A1"/>
</dbReference>
<dbReference type="GO" id="GO:0004190">
    <property type="term" value="F:aspartic-type endopeptidase activity"/>
    <property type="evidence" value="ECO:0007669"/>
    <property type="project" value="InterPro"/>
</dbReference>